<dbReference type="Proteomes" id="UP000193719">
    <property type="component" value="Unassembled WGS sequence"/>
</dbReference>
<gene>
    <name evidence="1" type="ORF">BCR36DRAFT_586458</name>
</gene>
<dbReference type="OrthoDB" id="10052260at2759"/>
<comment type="caution">
    <text evidence="1">The sequence shown here is derived from an EMBL/GenBank/DDBJ whole genome shotgun (WGS) entry which is preliminary data.</text>
</comment>
<protein>
    <recommendedName>
        <fullName evidence="3">Nuclear receptor 2C2-associated protein</fullName>
    </recommendedName>
</protein>
<dbReference type="InterPro" id="IPR008979">
    <property type="entry name" value="Galactose-bd-like_sf"/>
</dbReference>
<name>A0A1Y1UZ58_9FUNG</name>
<dbReference type="STRING" id="1754191.A0A1Y1UZ58"/>
<dbReference type="EMBL" id="MCFH01000050">
    <property type="protein sequence ID" value="ORX43745.1"/>
    <property type="molecule type" value="Genomic_DNA"/>
</dbReference>
<proteinExistence type="predicted"/>
<dbReference type="Gene3D" id="2.60.120.260">
    <property type="entry name" value="Galactose-binding domain-like"/>
    <property type="match status" value="1"/>
</dbReference>
<keyword evidence="2" id="KW-1185">Reference proteome</keyword>
<reference evidence="1 2" key="1">
    <citation type="submission" date="2016-08" db="EMBL/GenBank/DDBJ databases">
        <title>Genomes of anaerobic fungi encode conserved fungal cellulosomes for biomass hydrolysis.</title>
        <authorList>
            <consortium name="DOE Joint Genome Institute"/>
            <person name="Haitjema C.H."/>
            <person name="Gilmore S.P."/>
            <person name="Henske J.K."/>
            <person name="Solomon K.V."/>
            <person name="De Groot R."/>
            <person name="Kuo A."/>
            <person name="Mondo S.J."/>
            <person name="Salamov A.A."/>
            <person name="Labutti K."/>
            <person name="Zhao Z."/>
            <person name="Chiniquy J."/>
            <person name="Barry K."/>
            <person name="Brewer H.M."/>
            <person name="Purvine S.O."/>
            <person name="Wright A.T."/>
            <person name="Boxma B."/>
            <person name="Van Alen T."/>
            <person name="Hackstein J.H."/>
            <person name="Baker S.E."/>
            <person name="Grigoriev I.V."/>
            <person name="O'Malley M.A."/>
        </authorList>
    </citation>
    <scope>NUCLEOTIDE SEQUENCE [LARGE SCALE GENOMIC DNA]</scope>
    <source>
        <strain evidence="2">finn</strain>
    </source>
</reference>
<organism evidence="1 2">
    <name type="scientific">Piromyces finnis</name>
    <dbReference type="NCBI Taxonomy" id="1754191"/>
    <lineage>
        <taxon>Eukaryota</taxon>
        <taxon>Fungi</taxon>
        <taxon>Fungi incertae sedis</taxon>
        <taxon>Chytridiomycota</taxon>
        <taxon>Chytridiomycota incertae sedis</taxon>
        <taxon>Neocallimastigomycetes</taxon>
        <taxon>Neocallimastigales</taxon>
        <taxon>Neocallimastigaceae</taxon>
        <taxon>Piromyces</taxon>
    </lineage>
</organism>
<sequence length="136" mass="15782">MSLIELHEPIIKVSSTYQRDVKNFGKQFMTDNDDETCWNSDQGSPQSILINFEENEVCPKTLICMFQGGFAGKECEIKGFINDTWETITEFYPEDSNNLQSFPLNMTEVCSKFKIIFKSSTDFYGRIIIYKLDLQE</sequence>
<evidence type="ECO:0000313" key="1">
    <source>
        <dbReference type="EMBL" id="ORX43745.1"/>
    </source>
</evidence>
<dbReference type="AlphaFoldDB" id="A0A1Y1UZ58"/>
<accession>A0A1Y1UZ58</accession>
<evidence type="ECO:0008006" key="3">
    <source>
        <dbReference type="Google" id="ProtNLM"/>
    </source>
</evidence>
<evidence type="ECO:0000313" key="2">
    <source>
        <dbReference type="Proteomes" id="UP000193719"/>
    </source>
</evidence>
<dbReference type="SUPFAM" id="SSF49785">
    <property type="entry name" value="Galactose-binding domain-like"/>
    <property type="match status" value="1"/>
</dbReference>
<reference evidence="1 2" key="2">
    <citation type="submission" date="2016-08" db="EMBL/GenBank/DDBJ databases">
        <title>Pervasive Adenine N6-methylation of Active Genes in Fungi.</title>
        <authorList>
            <consortium name="DOE Joint Genome Institute"/>
            <person name="Mondo S.J."/>
            <person name="Dannebaum R.O."/>
            <person name="Kuo R.C."/>
            <person name="Labutti K."/>
            <person name="Haridas S."/>
            <person name="Kuo A."/>
            <person name="Salamov A."/>
            <person name="Ahrendt S.R."/>
            <person name="Lipzen A."/>
            <person name="Sullivan W."/>
            <person name="Andreopoulos W.B."/>
            <person name="Clum A."/>
            <person name="Lindquist E."/>
            <person name="Daum C."/>
            <person name="Ramamoorthy G.K."/>
            <person name="Gryganskyi A."/>
            <person name="Culley D."/>
            <person name="Magnuson J.K."/>
            <person name="James T.Y."/>
            <person name="O'Malley M.A."/>
            <person name="Stajich J.E."/>
            <person name="Spatafora J.W."/>
            <person name="Visel A."/>
            <person name="Grigoriev I.V."/>
        </authorList>
    </citation>
    <scope>NUCLEOTIDE SEQUENCE [LARGE SCALE GENOMIC DNA]</scope>
    <source>
        <strain evidence="2">finn</strain>
    </source>
</reference>